<comment type="caution">
    <text evidence="4">Lacks conserved residue(s) required for the propagation of feature annotation.</text>
</comment>
<feature type="active site" description="Proton acceptor" evidence="4">
    <location>
        <position position="699"/>
    </location>
</feature>
<dbReference type="AlphaFoldDB" id="A0A2H9TFW7"/>
<proteinExistence type="predicted"/>
<evidence type="ECO:0000313" key="9">
    <source>
        <dbReference type="Proteomes" id="UP000240830"/>
    </source>
</evidence>
<keyword evidence="6" id="KW-0732">Signal</keyword>
<evidence type="ECO:0000313" key="8">
    <source>
        <dbReference type="EMBL" id="PJF16621.1"/>
    </source>
</evidence>
<dbReference type="PROSITE" id="PS51635">
    <property type="entry name" value="PNPLA"/>
    <property type="match status" value="1"/>
</dbReference>
<evidence type="ECO:0000259" key="7">
    <source>
        <dbReference type="PROSITE" id="PS51635"/>
    </source>
</evidence>
<keyword evidence="2 4" id="KW-0442">Lipid degradation</keyword>
<gene>
    <name evidence="8" type="ORF">PSACC_03618</name>
</gene>
<evidence type="ECO:0000256" key="4">
    <source>
        <dbReference type="PROSITE-ProRule" id="PRU01161"/>
    </source>
</evidence>
<keyword evidence="1 4" id="KW-0378">Hydrolase</keyword>
<dbReference type="InterPro" id="IPR050301">
    <property type="entry name" value="NTE"/>
</dbReference>
<dbReference type="InterPro" id="IPR021771">
    <property type="entry name" value="Triacylglycerol_lipase_N"/>
</dbReference>
<dbReference type="SUPFAM" id="SSF52151">
    <property type="entry name" value="FabD/lysophospholipase-like"/>
    <property type="match status" value="1"/>
</dbReference>
<dbReference type="Gene3D" id="3.40.1090.10">
    <property type="entry name" value="Cytosolic phospholipase A2 catalytic domain"/>
    <property type="match status" value="1"/>
</dbReference>
<dbReference type="InterPro" id="IPR002641">
    <property type="entry name" value="PNPLA_dom"/>
</dbReference>
<feature type="signal peptide" evidence="6">
    <location>
        <begin position="1"/>
        <end position="17"/>
    </location>
</feature>
<dbReference type="GO" id="GO:0016042">
    <property type="term" value="P:lipid catabolic process"/>
    <property type="evidence" value="ECO:0007669"/>
    <property type="project" value="UniProtKB-UniRule"/>
</dbReference>
<dbReference type="EMBL" id="MTSL01000213">
    <property type="protein sequence ID" value="PJF16621.1"/>
    <property type="molecule type" value="Genomic_DNA"/>
</dbReference>
<feature type="compositionally biased region" description="Basic and acidic residues" evidence="5">
    <location>
        <begin position="93"/>
        <end position="111"/>
    </location>
</feature>
<feature type="active site" description="Nucleophile" evidence="4">
    <location>
        <position position="543"/>
    </location>
</feature>
<evidence type="ECO:0000256" key="6">
    <source>
        <dbReference type="SAM" id="SignalP"/>
    </source>
</evidence>
<keyword evidence="9" id="KW-1185">Reference proteome</keyword>
<dbReference type="OrthoDB" id="10049244at2759"/>
<dbReference type="STRING" id="1246581.A0A2H9TFW7"/>
<evidence type="ECO:0000256" key="5">
    <source>
        <dbReference type="SAM" id="MobiDB-lite"/>
    </source>
</evidence>
<dbReference type="Pfam" id="PF01734">
    <property type="entry name" value="Patatin"/>
    <property type="match status" value="1"/>
</dbReference>
<dbReference type="PANTHER" id="PTHR14226:SF10">
    <property type="entry name" value="TRIACYLGLYCEROL LIPASE 4-RELATED"/>
    <property type="match status" value="1"/>
</dbReference>
<dbReference type="Pfam" id="PF11815">
    <property type="entry name" value="DUF3336"/>
    <property type="match status" value="1"/>
</dbReference>
<keyword evidence="3 4" id="KW-0443">Lipid metabolism</keyword>
<feature type="chain" id="PRO_5014151182" description="PNPLA domain-containing protein" evidence="6">
    <location>
        <begin position="18"/>
        <end position="926"/>
    </location>
</feature>
<dbReference type="GO" id="GO:0006641">
    <property type="term" value="P:triglyceride metabolic process"/>
    <property type="evidence" value="ECO:0007669"/>
    <property type="project" value="UniProtKB-ARBA"/>
</dbReference>
<feature type="region of interest" description="Disordered" evidence="5">
    <location>
        <begin position="889"/>
        <end position="926"/>
    </location>
</feature>
<accession>A0A2H9TFW7</accession>
<feature type="short sequence motif" description="GXSXG" evidence="4">
    <location>
        <begin position="541"/>
        <end position="545"/>
    </location>
</feature>
<evidence type="ECO:0000256" key="2">
    <source>
        <dbReference type="ARBA" id="ARBA00022963"/>
    </source>
</evidence>
<evidence type="ECO:0000256" key="3">
    <source>
        <dbReference type="ARBA" id="ARBA00023098"/>
    </source>
</evidence>
<comment type="caution">
    <text evidence="8">The sequence shown here is derived from an EMBL/GenBank/DDBJ whole genome shotgun (WGS) entry which is preliminary data.</text>
</comment>
<sequence length="926" mass="103944">MRLAVLGLLVSVKSVFGSGRLFDSPPGGFRRMGSHSREVGDSLDDLLTTFPVRGSFSERDETEMSVNIDSSFSAEESGQLGNDNRAQFSPTEQRTRNGARDSTKRKEESPHSHVKPIVWSSEEKLRREALVNALGQAMGKCSSVGKFETMSLKSSLGKNLIPTETLQKAANKLVDLVALQGDGALPSRFCQDIVKNHLLLLELSSWNEYVSGKEDEIIKTTLISLVAQYNVKLDPALESMLADETIINSPWQVRKTLESSIFSVLLPPGYGNIPRFLARCIGLTHPTIYLNRLLASIVVGAPSELLDFLLQEYLRTHKIEDFGDIDRIRNSMNGFIKEQRRINESRFAVLNHEDSRMDVLVAYNGVITPIQERRVWRARLEQANDYDEWAAAASELDRLGGTLETEWSDVVGKNEWKRDPRSGDYDYELVQARLQQLESLIRNFGGIDGAKNFQHCNIGTKHLIEDFNVEVVNLLNILASRITAVTNPVELKAQMDFFKDLRHSLGNTALLLSGGASLGVYHIGVLKALFENGLLPRIIAGASSGSIMAAIACCHTDEEFPRLMKMEGINTHLLEEAVPEEQRGSWVYPWSKKIARLVSHGVIFDGKVLKKSLRQTIGDITFLEAYQKTNRVLNIAVSSTSMYDMPRLLNYITSPDVLVWSAVVASCAVPALYESAPLLAKNRRGDIVPWNVTGDLWCDGSVENDLPMNRLAELFNVNHFIVSQVNPHIYPFVKHAVRDTTFRSFNHKVMYLIRSELKYRLDQISGLGIMPRACQMLKSVLSQKYYGDITIIPNLAWGDILHMFVDRPLDAILESVHRGEKATWPKLTLDEILLTIRDRLLELSRVDPTNGTKEAIEEHFNDSDADIMLDPTVDIRRHLSPVLSVRSLSNVGNRSTPTNADGIDQRRTKSFTRLPDHARKRRTPTS</sequence>
<evidence type="ECO:0000256" key="1">
    <source>
        <dbReference type="ARBA" id="ARBA00022801"/>
    </source>
</evidence>
<dbReference type="InterPro" id="IPR016035">
    <property type="entry name" value="Acyl_Trfase/lysoPLipase"/>
</dbReference>
<dbReference type="GO" id="GO:0004806">
    <property type="term" value="F:triacylglycerol lipase activity"/>
    <property type="evidence" value="ECO:0007669"/>
    <property type="project" value="InterPro"/>
</dbReference>
<protein>
    <recommendedName>
        <fullName evidence="7">PNPLA domain-containing protein</fullName>
    </recommendedName>
</protein>
<feature type="region of interest" description="Disordered" evidence="5">
    <location>
        <begin position="72"/>
        <end position="117"/>
    </location>
</feature>
<feature type="domain" description="PNPLA" evidence="7">
    <location>
        <begin position="510"/>
        <end position="712"/>
    </location>
</feature>
<dbReference type="Proteomes" id="UP000240830">
    <property type="component" value="Unassembled WGS sequence"/>
</dbReference>
<dbReference type="PANTHER" id="PTHR14226">
    <property type="entry name" value="NEUROPATHY TARGET ESTERASE/SWISS CHEESE D.MELANOGASTER"/>
    <property type="match status" value="1"/>
</dbReference>
<reference evidence="8 9" key="1">
    <citation type="submission" date="2016-10" db="EMBL/GenBank/DDBJ databases">
        <title>The genome of Paramicrosporidium saccamoebae is the missing link in understanding Cryptomycota and Microsporidia evolution.</title>
        <authorList>
            <person name="Quandt C.A."/>
            <person name="Beaudet D."/>
            <person name="Corsaro D."/>
            <person name="Michel R."/>
            <person name="Corradi N."/>
            <person name="James T."/>
        </authorList>
    </citation>
    <scope>NUCLEOTIDE SEQUENCE [LARGE SCALE GENOMIC DNA]</scope>
    <source>
        <strain evidence="8 9">KSL3</strain>
    </source>
</reference>
<organism evidence="8 9">
    <name type="scientific">Paramicrosporidium saccamoebae</name>
    <dbReference type="NCBI Taxonomy" id="1246581"/>
    <lineage>
        <taxon>Eukaryota</taxon>
        <taxon>Fungi</taxon>
        <taxon>Fungi incertae sedis</taxon>
        <taxon>Cryptomycota</taxon>
        <taxon>Cryptomycota incertae sedis</taxon>
        <taxon>Paramicrosporidium</taxon>
    </lineage>
</organism>
<name>A0A2H9TFW7_9FUNG</name>
<feature type="compositionally biased region" description="Polar residues" evidence="5">
    <location>
        <begin position="889"/>
        <end position="899"/>
    </location>
</feature>
<feature type="compositionally biased region" description="Polar residues" evidence="5">
    <location>
        <begin position="72"/>
        <end position="92"/>
    </location>
</feature>